<sequence length="462" mass="50688">MTRMSSSYRATHPVCNPTESFWQKDQESHIKNYASGTFPAQADILIIGSGLTGALVAYNLLSRPGPKPSVVMIEARSAASGGHIKPDVYHGFADYQKFHGTEIAIKQCHFERANLQETIKFIQENELTELVDLVVCRSVNVFSTAKGYAASKASYDAFRAAGGNVEGITDHDAEEARKLFRIPDCYGAFSFDAASLWPYKLAIAVLSRALELGLILHTNTSVTEIMQSNLAQGSWTVSTSNPKRQSLTVEKVVHATNGYVSHLLPELDSRVIPLKGHVAAITPTATWNERPWPNTGSIHSDLDYEYIIQRPNAGKHFIIGGGDVVNGGLLAPLGDCDDSTIDTKVADYLHTFPARRFGGWVDKNGRDQGPEPTLVWSGIMGLSKDALPFVGELPGKKGQFMAAGFHGHGMARIFLTAKNLSRVICGEVLDKDIPEVYFDLERRMKDPFSLEDFGLDEKDLKT</sequence>
<dbReference type="Pfam" id="PF01266">
    <property type="entry name" value="DAO"/>
    <property type="match status" value="1"/>
</dbReference>
<dbReference type="SUPFAM" id="SSF51905">
    <property type="entry name" value="FAD/NAD(P)-binding domain"/>
    <property type="match status" value="1"/>
</dbReference>
<protein>
    <recommendedName>
        <fullName evidence="1">FAD dependent oxidoreductase domain-containing protein</fullName>
    </recommendedName>
</protein>
<dbReference type="OrthoDB" id="429143at2759"/>
<feature type="domain" description="FAD dependent oxidoreductase" evidence="1">
    <location>
        <begin position="43"/>
        <end position="420"/>
    </location>
</feature>
<proteinExistence type="predicted"/>
<dbReference type="PANTHER" id="PTHR13847">
    <property type="entry name" value="SARCOSINE DEHYDROGENASE-RELATED"/>
    <property type="match status" value="1"/>
</dbReference>
<evidence type="ECO:0000259" key="1">
    <source>
        <dbReference type="Pfam" id="PF01266"/>
    </source>
</evidence>
<dbReference type="PANTHER" id="PTHR13847:SF260">
    <property type="entry name" value="FAD DEPENDENT OXIDOREDUCTASE DOMAIN-CONTAINING PROTEIN"/>
    <property type="match status" value="1"/>
</dbReference>
<dbReference type="Proteomes" id="UP000256645">
    <property type="component" value="Unassembled WGS sequence"/>
</dbReference>
<dbReference type="EMBL" id="PDLM01000013">
    <property type="protein sequence ID" value="RDW63632.1"/>
    <property type="molecule type" value="Genomic_DNA"/>
</dbReference>
<keyword evidence="3" id="KW-1185">Reference proteome</keyword>
<name>A0A3D8QPA9_9HELO</name>
<dbReference type="Gene3D" id="3.30.9.10">
    <property type="entry name" value="D-Amino Acid Oxidase, subunit A, domain 2"/>
    <property type="match status" value="1"/>
</dbReference>
<evidence type="ECO:0000313" key="2">
    <source>
        <dbReference type="EMBL" id="RDW63632.1"/>
    </source>
</evidence>
<dbReference type="GO" id="GO:0005737">
    <property type="term" value="C:cytoplasm"/>
    <property type="evidence" value="ECO:0007669"/>
    <property type="project" value="TreeGrafter"/>
</dbReference>
<dbReference type="AlphaFoldDB" id="A0A3D8QPA9"/>
<evidence type="ECO:0000313" key="3">
    <source>
        <dbReference type="Proteomes" id="UP000256645"/>
    </source>
</evidence>
<dbReference type="Gene3D" id="3.50.50.60">
    <property type="entry name" value="FAD/NAD(P)-binding domain"/>
    <property type="match status" value="1"/>
</dbReference>
<reference evidence="2 3" key="1">
    <citation type="journal article" date="2018" name="IMA Fungus">
        <title>IMA Genome-F 9: Draft genome sequence of Annulohypoxylon stygium, Aspergillus mulundensis, Berkeleyomyces basicola (syn. Thielaviopsis basicola), Ceratocystis smalleyi, two Cercospora beticola strains, Coleophoma cylindrospora, Fusarium fracticaudum, Phialophora cf. hyalina, and Morchella septimelata.</title>
        <authorList>
            <person name="Wingfield B.D."/>
            <person name="Bills G.F."/>
            <person name="Dong Y."/>
            <person name="Huang W."/>
            <person name="Nel W.J."/>
            <person name="Swalarsk-Parry B.S."/>
            <person name="Vaghefi N."/>
            <person name="Wilken P.M."/>
            <person name="An Z."/>
            <person name="de Beer Z.W."/>
            <person name="De Vos L."/>
            <person name="Chen L."/>
            <person name="Duong T.A."/>
            <person name="Gao Y."/>
            <person name="Hammerbacher A."/>
            <person name="Kikkert J.R."/>
            <person name="Li Y."/>
            <person name="Li H."/>
            <person name="Li K."/>
            <person name="Li Q."/>
            <person name="Liu X."/>
            <person name="Ma X."/>
            <person name="Naidoo K."/>
            <person name="Pethybridge S.J."/>
            <person name="Sun J."/>
            <person name="Steenkamp E.T."/>
            <person name="van der Nest M.A."/>
            <person name="van Wyk S."/>
            <person name="Wingfield M.J."/>
            <person name="Xiong C."/>
            <person name="Yue Q."/>
            <person name="Zhang X."/>
        </authorList>
    </citation>
    <scope>NUCLEOTIDE SEQUENCE [LARGE SCALE GENOMIC DNA]</scope>
    <source>
        <strain evidence="2 3">BP6252</strain>
    </source>
</reference>
<accession>A0A3D8QPA9</accession>
<dbReference type="InterPro" id="IPR036188">
    <property type="entry name" value="FAD/NAD-bd_sf"/>
</dbReference>
<gene>
    <name evidence="2" type="ORF">BP6252_11177</name>
</gene>
<organism evidence="2 3">
    <name type="scientific">Coleophoma cylindrospora</name>
    <dbReference type="NCBI Taxonomy" id="1849047"/>
    <lineage>
        <taxon>Eukaryota</taxon>
        <taxon>Fungi</taxon>
        <taxon>Dikarya</taxon>
        <taxon>Ascomycota</taxon>
        <taxon>Pezizomycotina</taxon>
        <taxon>Leotiomycetes</taxon>
        <taxon>Helotiales</taxon>
        <taxon>Dermateaceae</taxon>
        <taxon>Coleophoma</taxon>
    </lineage>
</organism>
<comment type="caution">
    <text evidence="2">The sequence shown here is derived from an EMBL/GenBank/DDBJ whole genome shotgun (WGS) entry which is preliminary data.</text>
</comment>
<dbReference type="InterPro" id="IPR006076">
    <property type="entry name" value="FAD-dep_OxRdtase"/>
</dbReference>